<proteinExistence type="predicted"/>
<evidence type="ECO:0000256" key="3">
    <source>
        <dbReference type="SAM" id="MobiDB-lite"/>
    </source>
</evidence>
<dbReference type="EMBL" id="SOZI01000107">
    <property type="protein sequence ID" value="TNY19138.1"/>
    <property type="molecule type" value="Genomic_DNA"/>
</dbReference>
<dbReference type="Proteomes" id="UP000311382">
    <property type="component" value="Unassembled WGS sequence"/>
</dbReference>
<feature type="domain" description="SH3" evidence="4">
    <location>
        <begin position="171"/>
        <end position="229"/>
    </location>
</feature>
<evidence type="ECO:0000313" key="5">
    <source>
        <dbReference type="EMBL" id="TNY19138.1"/>
    </source>
</evidence>
<dbReference type="InterPro" id="IPR036028">
    <property type="entry name" value="SH3-like_dom_sf"/>
</dbReference>
<feature type="region of interest" description="Disordered" evidence="3">
    <location>
        <begin position="1"/>
        <end position="114"/>
    </location>
</feature>
<evidence type="ECO:0000259" key="4">
    <source>
        <dbReference type="PROSITE" id="PS50002"/>
    </source>
</evidence>
<accession>A0A5C5FQJ5</accession>
<dbReference type="PRINTS" id="PR00499">
    <property type="entry name" value="P67PHOX"/>
</dbReference>
<dbReference type="AlphaFoldDB" id="A0A5C5FQJ5"/>
<keyword evidence="1 2" id="KW-0728">SH3 domain</keyword>
<protein>
    <recommendedName>
        <fullName evidence="4">SH3 domain-containing protein</fullName>
    </recommendedName>
</protein>
<dbReference type="OrthoDB" id="10255964at2759"/>
<dbReference type="PANTHER" id="PTHR45929:SF7">
    <property type="entry name" value="LAS SEVENTEEN-BINDING PROTEIN 1"/>
    <property type="match status" value="1"/>
</dbReference>
<dbReference type="PANTHER" id="PTHR45929">
    <property type="entry name" value="JAK PATHWAY SIGNAL TRANSDUCTION ADAPTOR MOLECULE"/>
    <property type="match status" value="1"/>
</dbReference>
<reference evidence="5 6" key="1">
    <citation type="submission" date="2019-03" db="EMBL/GenBank/DDBJ databases">
        <title>Rhodosporidium diobovatum UCD-FST 08-225 genome sequencing, assembly, and annotation.</title>
        <authorList>
            <person name="Fakankun I.U."/>
            <person name="Fristensky B."/>
            <person name="Levin D.B."/>
        </authorList>
    </citation>
    <scope>NUCLEOTIDE SEQUENCE [LARGE SCALE GENOMIC DNA]</scope>
    <source>
        <strain evidence="5 6">UCD-FST 08-225</strain>
    </source>
</reference>
<feature type="compositionally biased region" description="Low complexity" evidence="3">
    <location>
        <begin position="1"/>
        <end position="15"/>
    </location>
</feature>
<dbReference type="InterPro" id="IPR001452">
    <property type="entry name" value="SH3_domain"/>
</dbReference>
<dbReference type="Gene3D" id="2.30.30.40">
    <property type="entry name" value="SH3 Domains"/>
    <property type="match status" value="1"/>
</dbReference>
<feature type="region of interest" description="Disordered" evidence="3">
    <location>
        <begin position="143"/>
        <end position="170"/>
    </location>
</feature>
<dbReference type="PROSITE" id="PS50002">
    <property type="entry name" value="SH3"/>
    <property type="match status" value="1"/>
</dbReference>
<dbReference type="CDD" id="cd00174">
    <property type="entry name" value="SH3"/>
    <property type="match status" value="1"/>
</dbReference>
<dbReference type="Pfam" id="PF14604">
    <property type="entry name" value="SH3_9"/>
    <property type="match status" value="1"/>
</dbReference>
<dbReference type="InterPro" id="IPR050670">
    <property type="entry name" value="STAM"/>
</dbReference>
<dbReference type="SUPFAM" id="SSF50044">
    <property type="entry name" value="SH3-domain"/>
    <property type="match status" value="1"/>
</dbReference>
<feature type="compositionally biased region" description="Pro residues" evidence="3">
    <location>
        <begin position="156"/>
        <end position="170"/>
    </location>
</feature>
<evidence type="ECO:0000256" key="1">
    <source>
        <dbReference type="ARBA" id="ARBA00022443"/>
    </source>
</evidence>
<sequence length="229" mass="23278">MSGFSASSAFKQAKSFADKGHAQIQQGFKQLDQRVPLGSQKRTDSSSSLGTVPAGGSPGLATYTAPAPPPPPPTRTAGPGGPPPPPGRGRAGSAASSSYGVAAPPTAGGKGVFSGMDQREKEAFFALLDEYFASRPQFASLFQGGGSPAPYQAAAPPAPPAASRPSPAPPAGLGTAVALYAFDGTQAEDLPFAEGERITVLEIVSDDWMKGELNGRKGIFPSAYVQMQG</sequence>
<dbReference type="STRING" id="5288.A0A5C5FQJ5"/>
<dbReference type="PRINTS" id="PR00452">
    <property type="entry name" value="SH3DOMAIN"/>
</dbReference>
<comment type="caution">
    <text evidence="5">The sequence shown here is derived from an EMBL/GenBank/DDBJ whole genome shotgun (WGS) entry which is preliminary data.</text>
</comment>
<feature type="compositionally biased region" description="Low complexity" evidence="3">
    <location>
        <begin position="91"/>
        <end position="105"/>
    </location>
</feature>
<evidence type="ECO:0000256" key="2">
    <source>
        <dbReference type="PROSITE-ProRule" id="PRU00192"/>
    </source>
</evidence>
<dbReference type="SMART" id="SM00326">
    <property type="entry name" value="SH3"/>
    <property type="match status" value="1"/>
</dbReference>
<name>A0A5C5FQJ5_9BASI</name>
<feature type="compositionally biased region" description="Pro residues" evidence="3">
    <location>
        <begin position="66"/>
        <end position="87"/>
    </location>
</feature>
<organism evidence="5 6">
    <name type="scientific">Rhodotorula diobovata</name>
    <dbReference type="NCBI Taxonomy" id="5288"/>
    <lineage>
        <taxon>Eukaryota</taxon>
        <taxon>Fungi</taxon>
        <taxon>Dikarya</taxon>
        <taxon>Basidiomycota</taxon>
        <taxon>Pucciniomycotina</taxon>
        <taxon>Microbotryomycetes</taxon>
        <taxon>Sporidiobolales</taxon>
        <taxon>Sporidiobolaceae</taxon>
        <taxon>Rhodotorula</taxon>
    </lineage>
</organism>
<keyword evidence="6" id="KW-1185">Reference proteome</keyword>
<gene>
    <name evidence="5" type="ORF">DMC30DRAFT_418200</name>
</gene>
<evidence type="ECO:0000313" key="6">
    <source>
        <dbReference type="Proteomes" id="UP000311382"/>
    </source>
</evidence>